<sequence length="63" mass="6499">MTEPSPARDVDRPGTPRWVKGFAIAGGVIVLLVVVALLAGHGPGRHLHHGTSPVRPAVSGSGW</sequence>
<keyword evidence="2" id="KW-0472">Membrane</keyword>
<evidence type="ECO:0000313" key="3">
    <source>
        <dbReference type="EMBL" id="MFB9445871.1"/>
    </source>
</evidence>
<feature type="region of interest" description="Disordered" evidence="1">
    <location>
        <begin position="44"/>
        <end position="63"/>
    </location>
</feature>
<accession>A0ABV5MAI6</accession>
<dbReference type="RefSeq" id="WP_223093063.1">
    <property type="nucleotide sequence ID" value="NZ_CP061913.1"/>
</dbReference>
<name>A0ABV5MAI6_9ACTN</name>
<keyword evidence="2" id="KW-1133">Transmembrane helix</keyword>
<gene>
    <name evidence="3" type="ORF">ACFFTR_22550</name>
</gene>
<feature type="transmembrane region" description="Helical" evidence="2">
    <location>
        <begin position="18"/>
        <end position="39"/>
    </location>
</feature>
<dbReference type="Proteomes" id="UP001589608">
    <property type="component" value="Unassembled WGS sequence"/>
</dbReference>
<proteinExistence type="predicted"/>
<comment type="caution">
    <text evidence="3">The sequence shown here is derived from an EMBL/GenBank/DDBJ whole genome shotgun (WGS) entry which is preliminary data.</text>
</comment>
<keyword evidence="2" id="KW-0812">Transmembrane</keyword>
<keyword evidence="4" id="KW-1185">Reference proteome</keyword>
<protein>
    <submittedName>
        <fullName evidence="3">Uncharacterized protein</fullName>
    </submittedName>
</protein>
<evidence type="ECO:0000313" key="4">
    <source>
        <dbReference type="Proteomes" id="UP001589608"/>
    </source>
</evidence>
<evidence type="ECO:0000256" key="1">
    <source>
        <dbReference type="SAM" id="MobiDB-lite"/>
    </source>
</evidence>
<dbReference type="EMBL" id="JBHMCA010000043">
    <property type="protein sequence ID" value="MFB9445871.1"/>
    <property type="molecule type" value="Genomic_DNA"/>
</dbReference>
<evidence type="ECO:0000256" key="2">
    <source>
        <dbReference type="SAM" id="Phobius"/>
    </source>
</evidence>
<reference evidence="3 4" key="1">
    <citation type="submission" date="2024-09" db="EMBL/GenBank/DDBJ databases">
        <authorList>
            <person name="Sun Q."/>
            <person name="Mori K."/>
        </authorList>
    </citation>
    <scope>NUCLEOTIDE SEQUENCE [LARGE SCALE GENOMIC DNA]</scope>
    <source>
        <strain evidence="3 4">JCM 3307</strain>
    </source>
</reference>
<organism evidence="3 4">
    <name type="scientific">Dactylosporangium vinaceum</name>
    <dbReference type="NCBI Taxonomy" id="53362"/>
    <lineage>
        <taxon>Bacteria</taxon>
        <taxon>Bacillati</taxon>
        <taxon>Actinomycetota</taxon>
        <taxon>Actinomycetes</taxon>
        <taxon>Micromonosporales</taxon>
        <taxon>Micromonosporaceae</taxon>
        <taxon>Dactylosporangium</taxon>
    </lineage>
</organism>